<sequence length="273" mass="31089">METEHITGIKEIISQLGDEELWGLTKTVTQGLLKDKIQSRDEAISAIINYSPDSKSILKRKVVTRELLFSYLHQNQIPVVMPISKEELIGMICSHWNTQKTIQLTTVENPNVQQSTQLDINMLALQFSEWFYSMINLNVPIALEHFWHDSKLKLILLSQNQHKTEELVYGPSAISRALFKIKIEYNLYFNPNCLKDGVKGHVDPHGLVAVLVCGTLHSNNICVGVFEQVFMLARDPFSENNWKIKSTELNLRSKENVQGPPQLCDSNLTNALM</sequence>
<evidence type="ECO:0000259" key="1">
    <source>
        <dbReference type="PROSITE" id="PS50177"/>
    </source>
</evidence>
<dbReference type="PANTHER" id="PTHR21084:SF1">
    <property type="entry name" value="DENSE INCISORS"/>
    <property type="match status" value="1"/>
</dbReference>
<name>A0AAN7VCE4_9COLE</name>
<dbReference type="InterPro" id="IPR026698">
    <property type="entry name" value="UPF_C3orf38"/>
</dbReference>
<accession>A0AAN7VCE4</accession>
<gene>
    <name evidence="2" type="ORF">RI129_008950</name>
</gene>
<proteinExistence type="predicted"/>
<dbReference type="Gene3D" id="3.10.450.50">
    <property type="match status" value="1"/>
</dbReference>
<dbReference type="InterPro" id="IPR032710">
    <property type="entry name" value="NTF2-like_dom_sf"/>
</dbReference>
<dbReference type="InterPro" id="IPR018222">
    <property type="entry name" value="Nuclear_transport_factor_2_euk"/>
</dbReference>
<reference evidence="2 3" key="1">
    <citation type="journal article" date="2024" name="Insects">
        <title>An Improved Chromosome-Level Genome Assembly of the Firefly Pyrocoelia pectoralis.</title>
        <authorList>
            <person name="Fu X."/>
            <person name="Meyer-Rochow V.B."/>
            <person name="Ballantyne L."/>
            <person name="Zhu X."/>
        </authorList>
    </citation>
    <scope>NUCLEOTIDE SEQUENCE [LARGE SCALE GENOMIC DNA]</scope>
    <source>
        <strain evidence="2">XCY_ONT2</strain>
    </source>
</reference>
<feature type="domain" description="NTF2" evidence="1">
    <location>
        <begin position="123"/>
        <end position="251"/>
    </location>
</feature>
<dbReference type="AlphaFoldDB" id="A0AAN7VCE4"/>
<dbReference type="Pfam" id="PF15008">
    <property type="entry name" value="DUF4518"/>
    <property type="match status" value="1"/>
</dbReference>
<dbReference type="EMBL" id="JAVRBK010000006">
    <property type="protein sequence ID" value="KAK5642783.1"/>
    <property type="molecule type" value="Genomic_DNA"/>
</dbReference>
<dbReference type="SUPFAM" id="SSF54427">
    <property type="entry name" value="NTF2-like"/>
    <property type="match status" value="1"/>
</dbReference>
<keyword evidence="3" id="KW-1185">Reference proteome</keyword>
<protein>
    <recommendedName>
        <fullName evidence="1">NTF2 domain-containing protein</fullName>
    </recommendedName>
</protein>
<evidence type="ECO:0000313" key="2">
    <source>
        <dbReference type="EMBL" id="KAK5642783.1"/>
    </source>
</evidence>
<dbReference type="PANTHER" id="PTHR21084">
    <property type="entry name" value="DENSE INCISORS"/>
    <property type="match status" value="1"/>
</dbReference>
<comment type="caution">
    <text evidence="2">The sequence shown here is derived from an EMBL/GenBank/DDBJ whole genome shotgun (WGS) entry which is preliminary data.</text>
</comment>
<dbReference type="PROSITE" id="PS50177">
    <property type="entry name" value="NTF2_DOMAIN"/>
    <property type="match status" value="1"/>
</dbReference>
<organism evidence="2 3">
    <name type="scientific">Pyrocoelia pectoralis</name>
    <dbReference type="NCBI Taxonomy" id="417401"/>
    <lineage>
        <taxon>Eukaryota</taxon>
        <taxon>Metazoa</taxon>
        <taxon>Ecdysozoa</taxon>
        <taxon>Arthropoda</taxon>
        <taxon>Hexapoda</taxon>
        <taxon>Insecta</taxon>
        <taxon>Pterygota</taxon>
        <taxon>Neoptera</taxon>
        <taxon>Endopterygota</taxon>
        <taxon>Coleoptera</taxon>
        <taxon>Polyphaga</taxon>
        <taxon>Elateriformia</taxon>
        <taxon>Elateroidea</taxon>
        <taxon>Lampyridae</taxon>
        <taxon>Lampyrinae</taxon>
        <taxon>Pyrocoelia</taxon>
    </lineage>
</organism>
<dbReference type="Proteomes" id="UP001329430">
    <property type="component" value="Chromosome 6"/>
</dbReference>
<evidence type="ECO:0000313" key="3">
    <source>
        <dbReference type="Proteomes" id="UP001329430"/>
    </source>
</evidence>